<feature type="region of interest" description="Disordered" evidence="1">
    <location>
        <begin position="76"/>
        <end position="107"/>
    </location>
</feature>
<name>A0A316UET4_9BASI</name>
<evidence type="ECO:0000313" key="4">
    <source>
        <dbReference type="Proteomes" id="UP000245942"/>
    </source>
</evidence>
<reference evidence="3 4" key="1">
    <citation type="journal article" date="2018" name="Mol. Biol. Evol.">
        <title>Broad Genomic Sampling Reveals a Smut Pathogenic Ancestry of the Fungal Clade Ustilaginomycotina.</title>
        <authorList>
            <person name="Kijpornyongpan T."/>
            <person name="Mondo S.J."/>
            <person name="Barry K."/>
            <person name="Sandor L."/>
            <person name="Lee J."/>
            <person name="Lipzen A."/>
            <person name="Pangilinan J."/>
            <person name="LaButti K."/>
            <person name="Hainaut M."/>
            <person name="Henrissat B."/>
            <person name="Grigoriev I.V."/>
            <person name="Spatafora J.W."/>
            <person name="Aime M.C."/>
        </authorList>
    </citation>
    <scope>NUCLEOTIDE SEQUENCE [LARGE SCALE GENOMIC DNA]</scope>
    <source>
        <strain evidence="3 4">MCA 4718</strain>
    </source>
</reference>
<dbReference type="RefSeq" id="XP_025350909.1">
    <property type="nucleotide sequence ID" value="XM_025495607.1"/>
</dbReference>
<keyword evidence="2" id="KW-0812">Transmembrane</keyword>
<evidence type="ECO:0000256" key="2">
    <source>
        <dbReference type="SAM" id="Phobius"/>
    </source>
</evidence>
<feature type="compositionally biased region" description="Polar residues" evidence="1">
    <location>
        <begin position="96"/>
        <end position="105"/>
    </location>
</feature>
<feature type="region of interest" description="Disordered" evidence="1">
    <location>
        <begin position="215"/>
        <end position="268"/>
    </location>
</feature>
<dbReference type="Proteomes" id="UP000245942">
    <property type="component" value="Unassembled WGS sequence"/>
</dbReference>
<feature type="compositionally biased region" description="Basic and acidic residues" evidence="1">
    <location>
        <begin position="83"/>
        <end position="92"/>
    </location>
</feature>
<evidence type="ECO:0000256" key="1">
    <source>
        <dbReference type="SAM" id="MobiDB-lite"/>
    </source>
</evidence>
<keyword evidence="2" id="KW-0472">Membrane</keyword>
<protein>
    <submittedName>
        <fullName evidence="3">Uncharacterized protein</fullName>
    </submittedName>
</protein>
<dbReference type="EMBL" id="KZ819321">
    <property type="protein sequence ID" value="PWN23749.1"/>
    <property type="molecule type" value="Genomic_DNA"/>
</dbReference>
<keyword evidence="4" id="KW-1185">Reference proteome</keyword>
<sequence length="268" mass="28928">MSVLHPPQKKGSFSVTGIVLTTISVAAVLTAAIALYVRYRRIQRASSAQSPRSSQQPRESRFKSLWILAARHRKGNPAVFSETKQRPTEGSRAHSRGQSYATTSSKGDDIELDISDVQWTQSPHWIQPPTLERQQTALSISVEHLGQVDARVGADATPAQYQSMSRSPNLSLSRAEPTSHLAPSSYPQRPPLVNNHSTAGSTLSIPRIVIGGSPMPSPTHSAFPANGLRRPGTLSRHGSEAPSLADSVPRTVTPTEEIDEDMMLTGSA</sequence>
<keyword evidence="2" id="KW-1133">Transmembrane helix</keyword>
<organism evidence="3 4">
    <name type="scientific">Pseudomicrostroma glucosiphilum</name>
    <dbReference type="NCBI Taxonomy" id="1684307"/>
    <lineage>
        <taxon>Eukaryota</taxon>
        <taxon>Fungi</taxon>
        <taxon>Dikarya</taxon>
        <taxon>Basidiomycota</taxon>
        <taxon>Ustilaginomycotina</taxon>
        <taxon>Exobasidiomycetes</taxon>
        <taxon>Microstromatales</taxon>
        <taxon>Microstromatales incertae sedis</taxon>
        <taxon>Pseudomicrostroma</taxon>
    </lineage>
</organism>
<gene>
    <name evidence="3" type="ORF">BCV69DRAFT_8890</name>
</gene>
<feature type="region of interest" description="Disordered" evidence="1">
    <location>
        <begin position="159"/>
        <end position="190"/>
    </location>
</feature>
<feature type="compositionally biased region" description="Polar residues" evidence="1">
    <location>
        <begin position="159"/>
        <end position="172"/>
    </location>
</feature>
<accession>A0A316UET4</accession>
<evidence type="ECO:0000313" key="3">
    <source>
        <dbReference type="EMBL" id="PWN23749.1"/>
    </source>
</evidence>
<dbReference type="GeneID" id="37017341"/>
<proteinExistence type="predicted"/>
<dbReference type="AlphaFoldDB" id="A0A316UET4"/>
<feature type="transmembrane region" description="Helical" evidence="2">
    <location>
        <begin position="12"/>
        <end position="37"/>
    </location>
</feature>